<dbReference type="InterPro" id="IPR002347">
    <property type="entry name" value="SDR_fam"/>
</dbReference>
<dbReference type="GeneID" id="81354628"/>
<protein>
    <submittedName>
        <fullName evidence="3">Uncharacterized protein</fullName>
    </submittedName>
</protein>
<dbReference type="Pfam" id="PF00106">
    <property type="entry name" value="adh_short"/>
    <property type="match status" value="1"/>
</dbReference>
<name>A0A9W9FLW2_9EURO</name>
<dbReference type="InterPro" id="IPR036291">
    <property type="entry name" value="NAD(P)-bd_dom_sf"/>
</dbReference>
<reference evidence="3" key="1">
    <citation type="submission" date="2022-11" db="EMBL/GenBank/DDBJ databases">
        <authorList>
            <person name="Petersen C."/>
        </authorList>
    </citation>
    <scope>NUCLEOTIDE SEQUENCE</scope>
    <source>
        <strain evidence="3">IBT 30761</strain>
    </source>
</reference>
<reference evidence="3" key="2">
    <citation type="journal article" date="2023" name="IMA Fungus">
        <title>Comparative genomic study of the Penicillium genus elucidates a diverse pangenome and 15 lateral gene transfer events.</title>
        <authorList>
            <person name="Petersen C."/>
            <person name="Sorensen T."/>
            <person name="Nielsen M.R."/>
            <person name="Sondergaard T.E."/>
            <person name="Sorensen J.L."/>
            <person name="Fitzpatrick D.A."/>
            <person name="Frisvad J.C."/>
            <person name="Nielsen K.L."/>
        </authorList>
    </citation>
    <scope>NUCLEOTIDE SEQUENCE</scope>
    <source>
        <strain evidence="3">IBT 30761</strain>
    </source>
</reference>
<comment type="similarity">
    <text evidence="1">Belongs to the short-chain dehydrogenases/reductases (SDR) family.</text>
</comment>
<dbReference type="RefSeq" id="XP_056476006.1">
    <property type="nucleotide sequence ID" value="XM_056615649.1"/>
</dbReference>
<evidence type="ECO:0000313" key="3">
    <source>
        <dbReference type="EMBL" id="KAJ5102626.1"/>
    </source>
</evidence>
<dbReference type="AlphaFoldDB" id="A0A9W9FLW2"/>
<dbReference type="PANTHER" id="PTHR24322:SF736">
    <property type="entry name" value="RETINOL DEHYDROGENASE 10"/>
    <property type="match status" value="1"/>
</dbReference>
<dbReference type="PANTHER" id="PTHR24322">
    <property type="entry name" value="PKSB"/>
    <property type="match status" value="1"/>
</dbReference>
<accession>A0A9W9FLW2</accession>
<organism evidence="3 4">
    <name type="scientific">Penicillium argentinense</name>
    <dbReference type="NCBI Taxonomy" id="1131581"/>
    <lineage>
        <taxon>Eukaryota</taxon>
        <taxon>Fungi</taxon>
        <taxon>Dikarya</taxon>
        <taxon>Ascomycota</taxon>
        <taxon>Pezizomycotina</taxon>
        <taxon>Eurotiomycetes</taxon>
        <taxon>Eurotiomycetidae</taxon>
        <taxon>Eurotiales</taxon>
        <taxon>Aspergillaceae</taxon>
        <taxon>Penicillium</taxon>
    </lineage>
</organism>
<dbReference type="EMBL" id="JAPQKI010000004">
    <property type="protein sequence ID" value="KAJ5102626.1"/>
    <property type="molecule type" value="Genomic_DNA"/>
</dbReference>
<evidence type="ECO:0000256" key="1">
    <source>
        <dbReference type="ARBA" id="ARBA00006484"/>
    </source>
</evidence>
<keyword evidence="4" id="KW-1185">Reference proteome</keyword>
<dbReference type="GO" id="GO:0016616">
    <property type="term" value="F:oxidoreductase activity, acting on the CH-OH group of donors, NAD or NADP as acceptor"/>
    <property type="evidence" value="ECO:0007669"/>
    <property type="project" value="TreeGrafter"/>
</dbReference>
<dbReference type="SUPFAM" id="SSF51735">
    <property type="entry name" value="NAD(P)-binding Rossmann-fold domains"/>
    <property type="match status" value="1"/>
</dbReference>
<keyword evidence="2" id="KW-0560">Oxidoreductase</keyword>
<dbReference type="OrthoDB" id="10253736at2759"/>
<proteinExistence type="inferred from homology"/>
<evidence type="ECO:0000313" key="4">
    <source>
        <dbReference type="Proteomes" id="UP001149074"/>
    </source>
</evidence>
<dbReference type="Gene3D" id="3.40.50.720">
    <property type="entry name" value="NAD(P)-binding Rossmann-like Domain"/>
    <property type="match status" value="1"/>
</dbReference>
<comment type="caution">
    <text evidence="3">The sequence shown here is derived from an EMBL/GenBank/DDBJ whole genome shotgun (WGS) entry which is preliminary data.</text>
</comment>
<evidence type="ECO:0000256" key="2">
    <source>
        <dbReference type="ARBA" id="ARBA00023002"/>
    </source>
</evidence>
<gene>
    <name evidence="3" type="ORF">N7532_003155</name>
</gene>
<dbReference type="Proteomes" id="UP001149074">
    <property type="component" value="Unassembled WGS sequence"/>
</dbReference>
<sequence>MKEFLPSMIRTNRGHMVTIASVASFVAVGEMVDDCCSKASALAFHDGLRQELKYWYEAPNVLISIVHPLWVRAPMIKGFTSYQDEFRQLFSPKVVYEAVIERLVSRKRGQIVLPRRIRVAGSFRWFLLWMQEPVRSH</sequence>